<protein>
    <submittedName>
        <fullName evidence="1">Putative RNA-directed DNA polymerase</fullName>
    </submittedName>
</protein>
<dbReference type="GO" id="GO:0003964">
    <property type="term" value="F:RNA-directed DNA polymerase activity"/>
    <property type="evidence" value="ECO:0007669"/>
    <property type="project" value="UniProtKB-KW"/>
</dbReference>
<reference evidence="1" key="1">
    <citation type="submission" date="2018-04" db="EMBL/GenBank/DDBJ databases">
        <title>Transcriptome of Schizaphis graminum biotype I.</title>
        <authorList>
            <person name="Scully E.D."/>
            <person name="Geib S.M."/>
            <person name="Palmer N.A."/>
            <person name="Koch K."/>
            <person name="Bradshaw J."/>
            <person name="Heng-Moss T."/>
            <person name="Sarath G."/>
        </authorList>
    </citation>
    <scope>NUCLEOTIDE SEQUENCE</scope>
</reference>
<name>A0A2S2PDV4_SCHGA</name>
<proteinExistence type="predicted"/>
<dbReference type="AlphaFoldDB" id="A0A2S2PDV4"/>
<keyword evidence="1" id="KW-0695">RNA-directed DNA polymerase</keyword>
<keyword evidence="1" id="KW-0808">Transferase</keyword>
<sequence>MTLLRPMWYYGIQLWGSAKPSNTRTIQAFQSICLRLISGALWYITNESLHKDICIPILNILAKITYKKTHLTFSTHSNPIITQLSSNQIPGNPPRRLKRS</sequence>
<organism evidence="1">
    <name type="scientific">Schizaphis graminum</name>
    <name type="common">Green bug aphid</name>
    <dbReference type="NCBI Taxonomy" id="13262"/>
    <lineage>
        <taxon>Eukaryota</taxon>
        <taxon>Metazoa</taxon>
        <taxon>Ecdysozoa</taxon>
        <taxon>Arthropoda</taxon>
        <taxon>Hexapoda</taxon>
        <taxon>Insecta</taxon>
        <taxon>Pterygota</taxon>
        <taxon>Neoptera</taxon>
        <taxon>Paraneoptera</taxon>
        <taxon>Hemiptera</taxon>
        <taxon>Sternorrhyncha</taxon>
        <taxon>Aphidomorpha</taxon>
        <taxon>Aphidoidea</taxon>
        <taxon>Aphididae</taxon>
        <taxon>Aphidini</taxon>
        <taxon>Schizaphis</taxon>
    </lineage>
</organism>
<gene>
    <name evidence="1" type="ORF">g.173582</name>
</gene>
<accession>A0A2S2PDV4</accession>
<evidence type="ECO:0000313" key="1">
    <source>
        <dbReference type="EMBL" id="MBY27572.1"/>
    </source>
</evidence>
<dbReference type="EMBL" id="GGMR01014953">
    <property type="protein sequence ID" value="MBY27572.1"/>
    <property type="molecule type" value="Transcribed_RNA"/>
</dbReference>
<keyword evidence="1" id="KW-0548">Nucleotidyltransferase</keyword>